<proteinExistence type="predicted"/>
<evidence type="ECO:0000313" key="3">
    <source>
        <dbReference type="Proteomes" id="UP000244077"/>
    </source>
</evidence>
<dbReference type="Proteomes" id="UP000244077">
    <property type="component" value="Unassembled WGS sequence"/>
</dbReference>
<organism evidence="2 3">
    <name type="scientific">Celeribacter persicus</name>
    <dbReference type="NCBI Taxonomy" id="1651082"/>
    <lineage>
        <taxon>Bacteria</taxon>
        <taxon>Pseudomonadati</taxon>
        <taxon>Pseudomonadota</taxon>
        <taxon>Alphaproteobacteria</taxon>
        <taxon>Rhodobacterales</taxon>
        <taxon>Roseobacteraceae</taxon>
        <taxon>Celeribacter</taxon>
    </lineage>
</organism>
<evidence type="ECO:0000256" key="1">
    <source>
        <dbReference type="SAM" id="MobiDB-lite"/>
    </source>
</evidence>
<name>A0A2T5HIE6_9RHOB</name>
<reference evidence="2 3" key="1">
    <citation type="submission" date="2018-04" db="EMBL/GenBank/DDBJ databases">
        <title>Genomic Encyclopedia of Archaeal and Bacterial Type Strains, Phase II (KMG-II): from individual species to whole genera.</title>
        <authorList>
            <person name="Goeker M."/>
        </authorList>
    </citation>
    <scope>NUCLEOTIDE SEQUENCE [LARGE SCALE GENOMIC DNA]</scope>
    <source>
        <strain evidence="2 3">DSM 100434</strain>
    </source>
</reference>
<dbReference type="EMBL" id="QAOH01000008">
    <property type="protein sequence ID" value="PTQ71334.1"/>
    <property type="molecule type" value="Genomic_DNA"/>
</dbReference>
<gene>
    <name evidence="2" type="ORF">C8N42_108110</name>
</gene>
<dbReference type="OrthoDB" id="9849208at2"/>
<comment type="caution">
    <text evidence="2">The sequence shown here is derived from an EMBL/GenBank/DDBJ whole genome shotgun (WGS) entry which is preliminary data.</text>
</comment>
<protein>
    <submittedName>
        <fullName evidence="2">Uncharacterized protein</fullName>
    </submittedName>
</protein>
<accession>A0A2T5HIE6</accession>
<dbReference type="AlphaFoldDB" id="A0A2T5HIE6"/>
<sequence length="91" mass="9858">MRRQFVFETRCDSFAHAIEHLGATLSRRGMSLALKGFTPGANWIDSAPDCETLRLPDGRLIHALSLDTAADPVSDPDGAMHTAPAPVREEA</sequence>
<dbReference type="RefSeq" id="WP_107816815.1">
    <property type="nucleotide sequence ID" value="NZ_QAOH01000008.1"/>
</dbReference>
<evidence type="ECO:0000313" key="2">
    <source>
        <dbReference type="EMBL" id="PTQ71334.1"/>
    </source>
</evidence>
<keyword evidence="3" id="KW-1185">Reference proteome</keyword>
<feature type="region of interest" description="Disordered" evidence="1">
    <location>
        <begin position="71"/>
        <end position="91"/>
    </location>
</feature>